<reference evidence="2" key="1">
    <citation type="journal article" date="2021" name="Nat. Commun.">
        <title>Genetic determinants of endophytism in the Arabidopsis root mycobiome.</title>
        <authorList>
            <person name="Mesny F."/>
            <person name="Miyauchi S."/>
            <person name="Thiergart T."/>
            <person name="Pickel B."/>
            <person name="Atanasova L."/>
            <person name="Karlsson M."/>
            <person name="Huettel B."/>
            <person name="Barry K.W."/>
            <person name="Haridas S."/>
            <person name="Chen C."/>
            <person name="Bauer D."/>
            <person name="Andreopoulos W."/>
            <person name="Pangilinan J."/>
            <person name="LaButti K."/>
            <person name="Riley R."/>
            <person name="Lipzen A."/>
            <person name="Clum A."/>
            <person name="Drula E."/>
            <person name="Henrissat B."/>
            <person name="Kohler A."/>
            <person name="Grigoriev I.V."/>
            <person name="Martin F.M."/>
            <person name="Hacquard S."/>
        </authorList>
    </citation>
    <scope>NUCLEOTIDE SEQUENCE</scope>
    <source>
        <strain evidence="2">MPI-SDFR-AT-0120</strain>
    </source>
</reference>
<dbReference type="OrthoDB" id="3699900at2759"/>
<evidence type="ECO:0000313" key="3">
    <source>
        <dbReference type="Proteomes" id="UP000813461"/>
    </source>
</evidence>
<keyword evidence="1" id="KW-0732">Signal</keyword>
<sequence>MQITAIALSLLVASTGAWKFEARCPAVFKYGGVINRGCTRIGDSTCGTGDRIIWNNEGSSKCVWRAYSGSPCRADQETGNSQKNWDTKLIEGRYWGVTGC</sequence>
<organism evidence="2 3">
    <name type="scientific">Paraphoma chrysanthemicola</name>
    <dbReference type="NCBI Taxonomy" id="798071"/>
    <lineage>
        <taxon>Eukaryota</taxon>
        <taxon>Fungi</taxon>
        <taxon>Dikarya</taxon>
        <taxon>Ascomycota</taxon>
        <taxon>Pezizomycotina</taxon>
        <taxon>Dothideomycetes</taxon>
        <taxon>Pleosporomycetidae</taxon>
        <taxon>Pleosporales</taxon>
        <taxon>Pleosporineae</taxon>
        <taxon>Phaeosphaeriaceae</taxon>
        <taxon>Paraphoma</taxon>
    </lineage>
</organism>
<evidence type="ECO:0000256" key="1">
    <source>
        <dbReference type="SAM" id="SignalP"/>
    </source>
</evidence>
<dbReference type="AlphaFoldDB" id="A0A8K0RE79"/>
<evidence type="ECO:0000313" key="2">
    <source>
        <dbReference type="EMBL" id="KAH7092500.1"/>
    </source>
</evidence>
<dbReference type="EMBL" id="JAGMVJ010000003">
    <property type="protein sequence ID" value="KAH7092500.1"/>
    <property type="molecule type" value="Genomic_DNA"/>
</dbReference>
<gene>
    <name evidence="2" type="ORF">FB567DRAFT_545645</name>
</gene>
<name>A0A8K0RE79_9PLEO</name>
<comment type="caution">
    <text evidence="2">The sequence shown here is derived from an EMBL/GenBank/DDBJ whole genome shotgun (WGS) entry which is preliminary data.</text>
</comment>
<proteinExistence type="predicted"/>
<keyword evidence="3" id="KW-1185">Reference proteome</keyword>
<feature type="chain" id="PRO_5035429208" evidence="1">
    <location>
        <begin position="18"/>
        <end position="100"/>
    </location>
</feature>
<feature type="signal peptide" evidence="1">
    <location>
        <begin position="1"/>
        <end position="17"/>
    </location>
</feature>
<protein>
    <submittedName>
        <fullName evidence="2">Uncharacterized protein</fullName>
    </submittedName>
</protein>
<dbReference type="Proteomes" id="UP000813461">
    <property type="component" value="Unassembled WGS sequence"/>
</dbReference>
<accession>A0A8K0RE79</accession>